<keyword evidence="3" id="KW-1185">Reference proteome</keyword>
<dbReference type="RefSeq" id="WP_134146151.1">
    <property type="nucleotide sequence ID" value="NZ_PECK01000003.1"/>
</dbReference>
<dbReference type="Proteomes" id="UP000295685">
    <property type="component" value="Unassembled WGS sequence"/>
</dbReference>
<protein>
    <submittedName>
        <fullName evidence="1">Uncharacterized protein</fullName>
    </submittedName>
</protein>
<sequence length="158" mass="17134">MNKPQPQLDPPRLELAAGLYDMAAWQLDGFLDDAVGYGISPHDAASLQQLIDLIRWQAEGYRRRAATTRADAEIVAAYFAGDPVVPNTPAAFEASMSLPEAPPIPQQSTTIDYVLLQPVRDSLAEAHLVLSRGCGTEMVYAAKQAAALYSWCHPPLSV</sequence>
<accession>A0A4R8SGS8</accession>
<proteinExistence type="predicted"/>
<evidence type="ECO:0000313" key="1">
    <source>
        <dbReference type="EMBL" id="TDZ96050.1"/>
    </source>
</evidence>
<evidence type="ECO:0000313" key="2">
    <source>
        <dbReference type="EMBL" id="TEA05147.1"/>
    </source>
</evidence>
<dbReference type="EMBL" id="PECM01000008">
    <property type="protein sequence ID" value="TEA05147.1"/>
    <property type="molecule type" value="Genomic_DNA"/>
</dbReference>
<evidence type="ECO:0000313" key="3">
    <source>
        <dbReference type="Proteomes" id="UP000294844"/>
    </source>
</evidence>
<comment type="caution">
    <text evidence="1">The sequence shown here is derived from an EMBL/GenBank/DDBJ whole genome shotgun (WGS) entry which is preliminary data.</text>
</comment>
<organism evidence="1 4">
    <name type="scientific">Mycobacteroides salmoniphilum</name>
    <dbReference type="NCBI Taxonomy" id="404941"/>
    <lineage>
        <taxon>Bacteria</taxon>
        <taxon>Bacillati</taxon>
        <taxon>Actinomycetota</taxon>
        <taxon>Actinomycetes</taxon>
        <taxon>Mycobacteriales</taxon>
        <taxon>Mycobacteriaceae</taxon>
        <taxon>Mycobacteroides</taxon>
    </lineage>
</organism>
<name>A0A4R8SGS8_9MYCO</name>
<dbReference type="AlphaFoldDB" id="A0A4R8SGS8"/>
<evidence type="ECO:0000313" key="4">
    <source>
        <dbReference type="Proteomes" id="UP000295685"/>
    </source>
</evidence>
<dbReference type="EMBL" id="PECK01000003">
    <property type="protein sequence ID" value="TDZ96050.1"/>
    <property type="molecule type" value="Genomic_DNA"/>
</dbReference>
<dbReference type="Proteomes" id="UP000294844">
    <property type="component" value="Unassembled WGS sequence"/>
</dbReference>
<gene>
    <name evidence="2" type="ORF">CCUG60883_02447</name>
    <name evidence="1" type="ORF">CCUG60885_02188</name>
</gene>
<dbReference type="OrthoDB" id="4763784at2"/>
<reference evidence="3 4" key="1">
    <citation type="journal article" date="2019" name="Sci. Rep.">
        <title>Extended insight into the Mycobacterium chelonae-abscessus complex through whole genome sequencing of Mycobacterium salmoniphilum outbreak and Mycobacterium salmoniphilum-like strains.</title>
        <authorList>
            <person name="Behra P.R.K."/>
            <person name="Das S."/>
            <person name="Pettersson B.M.F."/>
            <person name="Shirreff L."/>
            <person name="DuCote T."/>
            <person name="Jacobsson K.G."/>
            <person name="Ennis D.G."/>
            <person name="Kirsebom L.A."/>
        </authorList>
    </citation>
    <scope>NUCLEOTIDE SEQUENCE [LARGE SCALE GENOMIC DNA]</scope>
    <source>
        <strain evidence="2 3">CCUG 60883</strain>
        <strain evidence="1 4">CCUG 60885</strain>
    </source>
</reference>